<feature type="transmembrane region" description="Helical" evidence="1">
    <location>
        <begin position="20"/>
        <end position="53"/>
    </location>
</feature>
<name>A0AAE2YSA4_9PROT</name>
<gene>
    <name evidence="2" type="ORF">HFQ13_13035</name>
</gene>
<proteinExistence type="predicted"/>
<reference evidence="2" key="1">
    <citation type="journal article" date="2021" name="ISME J.">
        <title>Genomic evolution of the class Acidithiobacillia: deep-branching Proteobacteria living in extreme acidic conditions.</title>
        <authorList>
            <person name="Moya-Beltran A."/>
            <person name="Beard S."/>
            <person name="Rojas-Villalobos C."/>
            <person name="Issotta F."/>
            <person name="Gallardo Y."/>
            <person name="Ulloa R."/>
            <person name="Giaveno A."/>
            <person name="Degli Esposti M."/>
            <person name="Johnson D.B."/>
            <person name="Quatrini R."/>
        </authorList>
    </citation>
    <scope>NUCLEOTIDE SEQUENCE</scope>
    <source>
        <strain evidence="2">VAN18-1</strain>
    </source>
</reference>
<protein>
    <submittedName>
        <fullName evidence="2">Uncharacterized protein</fullName>
    </submittedName>
</protein>
<evidence type="ECO:0000256" key="1">
    <source>
        <dbReference type="SAM" id="Phobius"/>
    </source>
</evidence>
<sequence>MQVRIVSTKNLTWWQKLGITAGVAVLLVVAILFFAIFAALFALALVVGSLWLTWRRWRLRSRRDLHEDGSIRAEYREIRRRPEYLPRERDSDQ</sequence>
<keyword evidence="3" id="KW-1185">Reference proteome</keyword>
<accession>A0AAE2YSA4</accession>
<organism evidence="2 3">
    <name type="scientific">Igneacidithiobacillus copahuensis</name>
    <dbReference type="NCBI Taxonomy" id="2724909"/>
    <lineage>
        <taxon>Bacteria</taxon>
        <taxon>Pseudomonadati</taxon>
        <taxon>Pseudomonadota</taxon>
        <taxon>Acidithiobacillia</taxon>
        <taxon>Acidithiobacillales</taxon>
        <taxon>Acidithiobacillaceae</taxon>
        <taxon>Igneacidithiobacillus</taxon>
    </lineage>
</organism>
<keyword evidence="1" id="KW-1133">Transmembrane helix</keyword>
<dbReference type="Proteomes" id="UP001197378">
    <property type="component" value="Unassembled WGS sequence"/>
</dbReference>
<evidence type="ECO:0000313" key="2">
    <source>
        <dbReference type="EMBL" id="MBU2789118.1"/>
    </source>
</evidence>
<dbReference type="AlphaFoldDB" id="A0AAE2YSA4"/>
<dbReference type="EMBL" id="JAAXYO010000182">
    <property type="protein sequence ID" value="MBU2789118.1"/>
    <property type="molecule type" value="Genomic_DNA"/>
</dbReference>
<keyword evidence="1" id="KW-0812">Transmembrane</keyword>
<dbReference type="RefSeq" id="WP_215885785.1">
    <property type="nucleotide sequence ID" value="NZ_JAAXYO010000182.1"/>
</dbReference>
<keyword evidence="1" id="KW-0472">Membrane</keyword>
<evidence type="ECO:0000313" key="3">
    <source>
        <dbReference type="Proteomes" id="UP001197378"/>
    </source>
</evidence>
<comment type="caution">
    <text evidence="2">The sequence shown here is derived from an EMBL/GenBank/DDBJ whole genome shotgun (WGS) entry which is preliminary data.</text>
</comment>